<evidence type="ECO:0000256" key="2">
    <source>
        <dbReference type="ARBA" id="ARBA00022679"/>
    </source>
</evidence>
<dbReference type="SUPFAM" id="SSF53335">
    <property type="entry name" value="S-adenosyl-L-methionine-dependent methyltransferases"/>
    <property type="match status" value="1"/>
</dbReference>
<dbReference type="InterPro" id="IPR029063">
    <property type="entry name" value="SAM-dependent_MTases_sf"/>
</dbReference>
<evidence type="ECO:0000259" key="5">
    <source>
        <dbReference type="PROSITE" id="PS51006"/>
    </source>
</evidence>
<keyword evidence="7" id="KW-1185">Reference proteome</keyword>
<evidence type="ECO:0000313" key="7">
    <source>
        <dbReference type="Proteomes" id="UP000029264"/>
    </source>
</evidence>
<dbReference type="RefSeq" id="WP_037442645.1">
    <property type="nucleotide sequence ID" value="NZ_JPEO01000006.1"/>
</dbReference>
<comment type="similarity">
    <text evidence="1">Belongs to the spermidine/spermine synthase family.</text>
</comment>
<accession>A0A094JYH6</accession>
<gene>
    <name evidence="6" type="ORF">HR45_10650</name>
</gene>
<dbReference type="STRING" id="1515746.HR45_10650"/>
<keyword evidence="2 4" id="KW-0808">Transferase</keyword>
<evidence type="ECO:0000256" key="4">
    <source>
        <dbReference type="PROSITE-ProRule" id="PRU00354"/>
    </source>
</evidence>
<keyword evidence="3 4" id="KW-0620">Polyamine biosynthesis</keyword>
<organism evidence="6 7">
    <name type="scientific">Shewanella mangrovi</name>
    <dbReference type="NCBI Taxonomy" id="1515746"/>
    <lineage>
        <taxon>Bacteria</taxon>
        <taxon>Pseudomonadati</taxon>
        <taxon>Pseudomonadota</taxon>
        <taxon>Gammaproteobacteria</taxon>
        <taxon>Alteromonadales</taxon>
        <taxon>Shewanellaceae</taxon>
        <taxon>Shewanella</taxon>
    </lineage>
</organism>
<sequence>MEDYQLLASTEDEYGSVAVLELGDTRILTFGFHDEQSKLNKKAPHQPQHTYLKAMLMSLLYGTPKRVIVLGLGGGLLVHSLRKFDPAIKITAVELRESVINIAKQYFMLPLSKKLTLVQQDAFEYMASRDDRRVDVIYSDLFHGDGMAEMQRDAEFLDNCLYQLKDNGLLVLNCWKEARTDEELRQQLLSRFADVRACLTGSGNWVVFAARRPQVFTQAGLKQLAQNLSSKLEFDLSQTLTKFEMWR</sequence>
<dbReference type="GO" id="GO:0006596">
    <property type="term" value="P:polyamine biosynthetic process"/>
    <property type="evidence" value="ECO:0007669"/>
    <property type="project" value="UniProtKB-UniRule"/>
</dbReference>
<dbReference type="PANTHER" id="PTHR43317">
    <property type="entry name" value="THERMOSPERMINE SYNTHASE ACAULIS5"/>
    <property type="match status" value="1"/>
</dbReference>
<dbReference type="Gene3D" id="3.40.50.150">
    <property type="entry name" value="Vaccinia Virus protein VP39"/>
    <property type="match status" value="1"/>
</dbReference>
<dbReference type="EMBL" id="JPEO01000006">
    <property type="protein sequence ID" value="KFZ37466.1"/>
    <property type="molecule type" value="Genomic_DNA"/>
</dbReference>
<dbReference type="Pfam" id="PF01564">
    <property type="entry name" value="Spermine_synth"/>
    <property type="match status" value="1"/>
</dbReference>
<evidence type="ECO:0000313" key="6">
    <source>
        <dbReference type="EMBL" id="KFZ37466.1"/>
    </source>
</evidence>
<feature type="domain" description="PABS" evidence="5">
    <location>
        <begin position="1"/>
        <end position="221"/>
    </location>
</feature>
<dbReference type="GO" id="GO:0016740">
    <property type="term" value="F:transferase activity"/>
    <property type="evidence" value="ECO:0007669"/>
    <property type="project" value="UniProtKB-UniRule"/>
</dbReference>
<dbReference type="InterPro" id="IPR030374">
    <property type="entry name" value="PABS"/>
</dbReference>
<protein>
    <submittedName>
        <fullName evidence="6">Spermidine synthase</fullName>
    </submittedName>
</protein>
<dbReference type="CDD" id="cd02440">
    <property type="entry name" value="AdoMet_MTases"/>
    <property type="match status" value="1"/>
</dbReference>
<dbReference type="PROSITE" id="PS51006">
    <property type="entry name" value="PABS_2"/>
    <property type="match status" value="1"/>
</dbReference>
<proteinExistence type="inferred from homology"/>
<reference evidence="6 7" key="1">
    <citation type="submission" date="2014-06" db="EMBL/GenBank/DDBJ databases">
        <title>Shewanella sp. YQH10.</title>
        <authorList>
            <person name="Liu Y."/>
            <person name="Zeng R."/>
        </authorList>
    </citation>
    <scope>NUCLEOTIDE SEQUENCE [LARGE SCALE GENOMIC DNA]</scope>
    <source>
        <strain evidence="6 7">YQH10</strain>
    </source>
</reference>
<comment type="caution">
    <text evidence="6">The sequence shown here is derived from an EMBL/GenBank/DDBJ whole genome shotgun (WGS) entry which is preliminary data.</text>
</comment>
<evidence type="ECO:0000256" key="1">
    <source>
        <dbReference type="ARBA" id="ARBA00007867"/>
    </source>
</evidence>
<dbReference type="Proteomes" id="UP000029264">
    <property type="component" value="Unassembled WGS sequence"/>
</dbReference>
<dbReference type="eggNOG" id="COG0421">
    <property type="taxonomic scope" value="Bacteria"/>
</dbReference>
<dbReference type="PANTHER" id="PTHR43317:SF1">
    <property type="entry name" value="THERMOSPERMINE SYNTHASE ACAULIS5"/>
    <property type="match status" value="1"/>
</dbReference>
<evidence type="ECO:0000256" key="3">
    <source>
        <dbReference type="ARBA" id="ARBA00023115"/>
    </source>
</evidence>
<name>A0A094JYH6_9GAMM</name>
<feature type="active site" description="Proton acceptor" evidence="4">
    <location>
        <position position="140"/>
    </location>
</feature>
<dbReference type="OrthoDB" id="9761985at2"/>
<dbReference type="AlphaFoldDB" id="A0A094JYH6"/>